<proteinExistence type="predicted"/>
<keyword evidence="3" id="KW-1185">Reference proteome</keyword>
<accession>A0ABR9ZZR5</accession>
<evidence type="ECO:0000313" key="2">
    <source>
        <dbReference type="EMBL" id="MBF4695942.1"/>
    </source>
</evidence>
<dbReference type="Proteomes" id="UP000614200">
    <property type="component" value="Unassembled WGS sequence"/>
</dbReference>
<protein>
    <submittedName>
        <fullName evidence="2">Cysteine-rich small domain-containing protein</fullName>
    </submittedName>
</protein>
<dbReference type="Pfam" id="PF04071">
    <property type="entry name" value="zf-like"/>
    <property type="match status" value="1"/>
</dbReference>
<dbReference type="RefSeq" id="WP_194704178.1">
    <property type="nucleotide sequence ID" value="NZ_JADKNH010000024.1"/>
</dbReference>
<sequence>MSENYKFTQNRECEYFPCHKGADPETFNCLFCYCPLYMLKDECGGNFSINHGIKDCSGCTKPHVGESYDFVMSKIKLVIERGSDF</sequence>
<dbReference type="EMBL" id="JADKNH010000024">
    <property type="protein sequence ID" value="MBF4695942.1"/>
    <property type="molecule type" value="Genomic_DNA"/>
</dbReference>
<name>A0ABR9ZZR5_9FIRM</name>
<dbReference type="InterPro" id="IPR007212">
    <property type="entry name" value="Zf-like"/>
</dbReference>
<comment type="caution">
    <text evidence="2">The sequence shown here is derived from an EMBL/GenBank/DDBJ whole genome shotgun (WGS) entry which is preliminary data.</text>
</comment>
<gene>
    <name evidence="2" type="ORF">ISU02_22820</name>
</gene>
<evidence type="ECO:0000259" key="1">
    <source>
        <dbReference type="Pfam" id="PF04071"/>
    </source>
</evidence>
<feature type="domain" description="Cysteine-rich small" evidence="1">
    <location>
        <begin position="4"/>
        <end position="81"/>
    </location>
</feature>
<evidence type="ECO:0000313" key="3">
    <source>
        <dbReference type="Proteomes" id="UP000614200"/>
    </source>
</evidence>
<organism evidence="2 3">
    <name type="scientific">Fusibacter ferrireducens</name>
    <dbReference type="NCBI Taxonomy" id="2785058"/>
    <lineage>
        <taxon>Bacteria</taxon>
        <taxon>Bacillati</taxon>
        <taxon>Bacillota</taxon>
        <taxon>Clostridia</taxon>
        <taxon>Eubacteriales</taxon>
        <taxon>Eubacteriales Family XII. Incertae Sedis</taxon>
        <taxon>Fusibacter</taxon>
    </lineage>
</organism>
<reference evidence="2 3" key="1">
    <citation type="submission" date="2020-11" db="EMBL/GenBank/DDBJ databases">
        <title>Fusibacter basophilias sp. nov.</title>
        <authorList>
            <person name="Qiu D."/>
        </authorList>
    </citation>
    <scope>NUCLEOTIDE SEQUENCE [LARGE SCALE GENOMIC DNA]</scope>
    <source>
        <strain evidence="2 3">Q10-2</strain>
    </source>
</reference>